<dbReference type="InterPro" id="IPR036709">
    <property type="entry name" value="Autotransporte_beta_dom_sf"/>
</dbReference>
<dbReference type="RefSeq" id="WP_370566007.1">
    <property type="nucleotide sequence ID" value="NZ_JBFWIC010000004.1"/>
</dbReference>
<dbReference type="SMART" id="SM00869">
    <property type="entry name" value="Autotransporter"/>
    <property type="match status" value="1"/>
</dbReference>
<dbReference type="Pfam" id="PF01833">
    <property type="entry name" value="TIG"/>
    <property type="match status" value="1"/>
</dbReference>
<gene>
    <name evidence="3" type="ORF">AB6713_04170</name>
</gene>
<dbReference type="InterPro" id="IPR002909">
    <property type="entry name" value="IPT_dom"/>
</dbReference>
<keyword evidence="4" id="KW-1185">Reference proteome</keyword>
<feature type="domain" description="Autotransporter" evidence="2">
    <location>
        <begin position="1126"/>
        <end position="1403"/>
    </location>
</feature>
<dbReference type="PROSITE" id="PS51208">
    <property type="entry name" value="AUTOTRANSPORTER"/>
    <property type="match status" value="1"/>
</dbReference>
<keyword evidence="1" id="KW-0732">Signal</keyword>
<evidence type="ECO:0000313" key="4">
    <source>
        <dbReference type="Proteomes" id="UP001566331"/>
    </source>
</evidence>
<evidence type="ECO:0000256" key="1">
    <source>
        <dbReference type="SAM" id="SignalP"/>
    </source>
</evidence>
<dbReference type="PANTHER" id="PTHR34720">
    <property type="entry name" value="MICROCYSTIN DEPENDENT PROTEIN"/>
    <property type="match status" value="1"/>
</dbReference>
<dbReference type="InterPro" id="IPR005546">
    <property type="entry name" value="Autotransporte_beta"/>
</dbReference>
<dbReference type="Gene3D" id="2.60.40.10">
    <property type="entry name" value="Immunoglobulins"/>
    <property type="match status" value="1"/>
</dbReference>
<name>A0ABV4HM62_9GAMM</name>
<protein>
    <submittedName>
        <fullName evidence="3">Autotransporter domain-containing protein</fullName>
    </submittedName>
</protein>
<dbReference type="SUPFAM" id="SSF81296">
    <property type="entry name" value="E set domains"/>
    <property type="match status" value="1"/>
</dbReference>
<dbReference type="EMBL" id="JBFWIC010000004">
    <property type="protein sequence ID" value="MEZ0473815.1"/>
    <property type="molecule type" value="Genomic_DNA"/>
</dbReference>
<dbReference type="SUPFAM" id="SSF103515">
    <property type="entry name" value="Autotransporter"/>
    <property type="match status" value="1"/>
</dbReference>
<reference evidence="3 4" key="1">
    <citation type="submission" date="2024-07" db="EMBL/GenBank/DDBJ databases">
        <title>Luteimonas salilacus sp. nov., isolated from the shore soil of Salt Lake in Tibet of China.</title>
        <authorList>
            <person name="Zhang X."/>
            <person name="Li A."/>
        </authorList>
    </citation>
    <scope>NUCLEOTIDE SEQUENCE [LARGE SCALE GENOMIC DNA]</scope>
    <source>
        <strain evidence="3 4">B3-2-R+30</strain>
    </source>
</reference>
<dbReference type="InterPro" id="IPR014756">
    <property type="entry name" value="Ig_E-set"/>
</dbReference>
<comment type="caution">
    <text evidence="3">The sequence shown here is derived from an EMBL/GenBank/DDBJ whole genome shotgun (WGS) entry which is preliminary data.</text>
</comment>
<sequence>MYRDLAGRLRCALLLGLLGFACWAPQAAASSFCQLINSPDGTPRTGSVEPNQNVNINGPNSWANNAGDKVTVEISNPTGPQTRGTFTGGGLHISFFEPGVFEGTSSDYYRGGGGTIYINSQEGGFDYTISCESARPVLASVTPGSGGAGTTVTLGGQALYGLADEVAVTIGGVAATITNNTGPSITATVPDGLAIGSHDVTVTTEAGASTLPDAFTVLATDTEPPAVTAIDRIDASPTNADSVRYAVSFSEAVTGVDAADFSVTATGTATGAVASVATTDSILYTVTVNGIGGDGTLRLDLNGSGTGIIDAAGNPAAGFTGGEAYTVDRIDPVVTSVSVPADGRYLAGDALDFTVHLSEAVIVDTAGGTPYLELTVGSTSRQVSYVSGSGTDALAFSYIVQAGDRDYDGVMLGTTIVANGGTLRDATGNDTTPALNAVGNTSGVLVGTGEQTITFGAQAAQVFAPGGTFALDPVATASSGLPVSYGTRTADVCTISGTTVTMQSAGTCTIAADQAGNDDYAAAPTVTQDIAIGQAAQAITAFAADPAAPAFVPDGTFTVSATGGASGNPVLFGTATPTVCTVSGSTVTMQSAGTCTVTADQAGNDDYSAAPQARLDVAIGAGSQAITFGAQAPQAFVPGGTFALDPVATASSGLPVSYGTRTADVCTISGTTVTMQSADTCTIAADQAGNDDYAAAPTVTQDIAIGQAAQAITAFAADPAAPAFVPDGTFTVSATGGASGNPVLFGTATPTVCTVSGSTVMMQSAGTCTVTADQAGNGNYSAALQARLDVVIGAGSQAITFGAQTARTFVAGGTFALDPVATASSGLPVSYRTQTAGVCTISGTTVTMQSAGTCTIAADQAGNDDYAAAATVTQSIAIGKAAQAISQFVANPDAPTYAAGGTFTVSATGGDSGNPVVFASTSPGVCTIEGATVTMLSAGACALTADQAGNDDYAAAPQAMVEVAIAAATPTLTWIEDLQKILGEPAFDLPDPDSDSTGAFSIASSNAGVATVSGSTVTIVGTGTTTLVATQAAAGNYTAATVSLTLTVATRPDPTLDPEVVGGLQAQVDASVRFANAQQDNIRDRLRQLRDGRGNPSANNLTFSASAGSGPGLSLGAERLAGAMPALAHGWGLWVAGTISLGERDHRSGSSGFDFRSNGVTLGVDRLFGRNLVLGVAGGLGWNDTDFDDSPSQQDARQRSMALYGLWRGDGPLFVDGQLGLGRLDFDLWRWSELADVTAQAGREGDQLFGGLTVGYEHAGERSRLAGYGRYDASHTTLDAYRESGLGIYDLSYGRQTIDNSTLALGVEGSYQLKATTVSLRPYWSLEYRQALENRGDARLNYVVQPVTQDYLLGMRSYNDDTLALGAGLDVDLDSGWNLSFLLRREQSSGIGSASSFGLRVSYGQASGASMATHGGAGYVTPGIDPFRAIDPQTGLPLQP</sequence>
<evidence type="ECO:0000259" key="2">
    <source>
        <dbReference type="PROSITE" id="PS51208"/>
    </source>
</evidence>
<evidence type="ECO:0000313" key="3">
    <source>
        <dbReference type="EMBL" id="MEZ0473815.1"/>
    </source>
</evidence>
<dbReference type="Pfam" id="PF03797">
    <property type="entry name" value="Autotransporter"/>
    <property type="match status" value="1"/>
</dbReference>
<dbReference type="Proteomes" id="UP001566331">
    <property type="component" value="Unassembled WGS sequence"/>
</dbReference>
<proteinExistence type="predicted"/>
<feature type="chain" id="PRO_5047065810" evidence="1">
    <location>
        <begin position="30"/>
        <end position="1440"/>
    </location>
</feature>
<feature type="signal peptide" evidence="1">
    <location>
        <begin position="1"/>
        <end position="29"/>
    </location>
</feature>
<dbReference type="PANTHER" id="PTHR34720:SF9">
    <property type="entry name" value="BLR4714 PROTEIN"/>
    <property type="match status" value="1"/>
</dbReference>
<organism evidence="3 4">
    <name type="scientific">Luteimonas salinilitoris</name>
    <dbReference type="NCBI Taxonomy" id="3237697"/>
    <lineage>
        <taxon>Bacteria</taxon>
        <taxon>Pseudomonadati</taxon>
        <taxon>Pseudomonadota</taxon>
        <taxon>Gammaproteobacteria</taxon>
        <taxon>Lysobacterales</taxon>
        <taxon>Lysobacteraceae</taxon>
        <taxon>Luteimonas</taxon>
    </lineage>
</organism>
<accession>A0ABV4HM62</accession>
<dbReference type="Gene3D" id="2.40.128.130">
    <property type="entry name" value="Autotransporter beta-domain"/>
    <property type="match status" value="1"/>
</dbReference>
<dbReference type="PROSITE" id="PS51257">
    <property type="entry name" value="PROKAR_LIPOPROTEIN"/>
    <property type="match status" value="1"/>
</dbReference>
<dbReference type="InterPro" id="IPR013783">
    <property type="entry name" value="Ig-like_fold"/>
</dbReference>